<dbReference type="PANTHER" id="PTHR30482:SF10">
    <property type="entry name" value="HIGH-AFFINITY BRANCHED-CHAIN AMINO ACID TRANSPORT PROTEIN BRAE"/>
    <property type="match status" value="1"/>
</dbReference>
<dbReference type="AlphaFoldDB" id="I4BU01"/>
<feature type="transmembrane region" description="Helical" evidence="6">
    <location>
        <begin position="33"/>
        <end position="51"/>
    </location>
</feature>
<feature type="transmembrane region" description="Helical" evidence="6">
    <location>
        <begin position="133"/>
        <end position="152"/>
    </location>
</feature>
<evidence type="ECO:0000256" key="1">
    <source>
        <dbReference type="ARBA" id="ARBA00004651"/>
    </source>
</evidence>
<feature type="transmembrane region" description="Helical" evidence="6">
    <location>
        <begin position="221"/>
        <end position="245"/>
    </location>
</feature>
<dbReference type="eggNOG" id="COG4177">
    <property type="taxonomic scope" value="Bacteria"/>
</dbReference>
<keyword evidence="2" id="KW-1003">Cell membrane</keyword>
<keyword evidence="8" id="KW-1185">Reference proteome</keyword>
<feature type="transmembrane region" description="Helical" evidence="6">
    <location>
        <begin position="257"/>
        <end position="274"/>
    </location>
</feature>
<dbReference type="GO" id="GO:0005886">
    <property type="term" value="C:plasma membrane"/>
    <property type="evidence" value="ECO:0007669"/>
    <property type="project" value="UniProtKB-SubCell"/>
</dbReference>
<dbReference type="Pfam" id="PF02653">
    <property type="entry name" value="BPD_transp_2"/>
    <property type="match status" value="1"/>
</dbReference>
<dbReference type="EMBL" id="CP003198">
    <property type="protein sequence ID" value="AFM20758.1"/>
    <property type="molecule type" value="Genomic_DNA"/>
</dbReference>
<evidence type="ECO:0000256" key="4">
    <source>
        <dbReference type="ARBA" id="ARBA00022989"/>
    </source>
</evidence>
<gene>
    <name evidence="7" type="ordered locus">Anamo_0086</name>
</gene>
<organism evidence="7 8">
    <name type="scientific">Acetomicrobium mobile (strain ATCC BAA-54 / DSM 13181 / JCM 12221 / NGA)</name>
    <name type="common">Anaerobaculum mobile</name>
    <dbReference type="NCBI Taxonomy" id="891968"/>
    <lineage>
        <taxon>Bacteria</taxon>
        <taxon>Thermotogati</taxon>
        <taxon>Synergistota</taxon>
        <taxon>Synergistia</taxon>
        <taxon>Synergistales</taxon>
        <taxon>Acetomicrobiaceae</taxon>
        <taxon>Acetomicrobium</taxon>
    </lineage>
</organism>
<dbReference type="STRING" id="891968.Anamo_0086"/>
<evidence type="ECO:0000256" key="3">
    <source>
        <dbReference type="ARBA" id="ARBA00022692"/>
    </source>
</evidence>
<dbReference type="GO" id="GO:0015658">
    <property type="term" value="F:branched-chain amino acid transmembrane transporter activity"/>
    <property type="evidence" value="ECO:0007669"/>
    <property type="project" value="InterPro"/>
</dbReference>
<evidence type="ECO:0000313" key="8">
    <source>
        <dbReference type="Proteomes" id="UP000006061"/>
    </source>
</evidence>
<feature type="transmembrane region" description="Helical" evidence="6">
    <location>
        <begin position="57"/>
        <end position="76"/>
    </location>
</feature>
<dbReference type="HOGENOM" id="CLU_031365_2_0_0"/>
<dbReference type="KEGG" id="amo:Anamo_0086"/>
<dbReference type="InterPro" id="IPR043428">
    <property type="entry name" value="LivM-like"/>
</dbReference>
<evidence type="ECO:0000313" key="7">
    <source>
        <dbReference type="EMBL" id="AFM20758.1"/>
    </source>
</evidence>
<dbReference type="PATRIC" id="fig|891968.3.peg.89"/>
<proteinExistence type="predicted"/>
<evidence type="ECO:0000256" key="6">
    <source>
        <dbReference type="SAM" id="Phobius"/>
    </source>
</evidence>
<dbReference type="InterPro" id="IPR001851">
    <property type="entry name" value="ABC_transp_permease"/>
</dbReference>
<dbReference type="CDD" id="cd06581">
    <property type="entry name" value="TM_PBP1_LivM_like"/>
    <property type="match status" value="1"/>
</dbReference>
<feature type="transmembrane region" description="Helical" evidence="6">
    <location>
        <begin position="6"/>
        <end position="26"/>
    </location>
</feature>
<keyword evidence="4 6" id="KW-1133">Transmembrane helix</keyword>
<sequence length="303" mass="32795">MTFGYILSICTFASIYAILILGLNILTGYTKQVSLGHAAFFAIGAYAQALLVTKAGLTFWSALPLSIVLSMAIGIVMGLPSLRVSDDFLVLTTIGLNFIVMGITEYFDFFGGAMGIIGINVPSFMGHPLGTTGYFVVTLIFLMLAIYISYFFSKTWGRLAMEATGEDEQAAQALGINTALYKIYAFALSSAFTGLAGALWAHSIGSLFPRNFSFEMSVLFLSMLVFGGLGTIRGAIFGAFFLYLLPECFRFIESYRMLVYGALLTVIVILQPNGMLGRGGLLDGCFFKLKKRGTETQGISKMG</sequence>
<name>I4BU01_ACEMN</name>
<reference evidence="8" key="1">
    <citation type="journal article" date="2013" name="Stand. Genomic Sci.">
        <title>Complete genome sequence of the moderate thermophile Anaerobaculum mobile type strain (NGA(T)).</title>
        <authorList>
            <person name="Mavromatis K."/>
            <person name="Stackebrandt E."/>
            <person name="Held B."/>
            <person name="Lapidus A."/>
            <person name="Nolan M."/>
            <person name="Lucas S."/>
            <person name="Hammon N."/>
            <person name="Deshpande S."/>
            <person name="Cheng J.F."/>
            <person name="Tapia R."/>
            <person name="Goodwin L.A."/>
            <person name="Pitluck S."/>
            <person name="Liolios K."/>
            <person name="Pagani I."/>
            <person name="Ivanova N."/>
            <person name="Mikhailova N."/>
            <person name="Huntemann M."/>
            <person name="Pati A."/>
            <person name="Chen A."/>
            <person name="Palaniappan K."/>
            <person name="Land M."/>
            <person name="Rohde M."/>
            <person name="Spring S."/>
            <person name="Goker M."/>
            <person name="Woyke T."/>
            <person name="Detter J.C."/>
            <person name="Bristow J."/>
            <person name="Eisen J.A."/>
            <person name="Markowitz V."/>
            <person name="Hugenholtz P."/>
            <person name="Klenk H.P."/>
            <person name="Kyrpides N.C."/>
        </authorList>
    </citation>
    <scope>NUCLEOTIDE SEQUENCE</scope>
    <source>
        <strain evidence="8">ATCC BAA-54 / DSM 13181 / NGA</strain>
    </source>
</reference>
<comment type="subcellular location">
    <subcellularLocation>
        <location evidence="1">Cell membrane</location>
        <topology evidence="1">Multi-pass membrane protein</topology>
    </subcellularLocation>
</comment>
<feature type="transmembrane region" description="Helical" evidence="6">
    <location>
        <begin position="88"/>
        <end position="121"/>
    </location>
</feature>
<feature type="transmembrane region" description="Helical" evidence="6">
    <location>
        <begin position="183"/>
        <end position="201"/>
    </location>
</feature>
<keyword evidence="3 6" id="KW-0812">Transmembrane</keyword>
<evidence type="ECO:0000256" key="5">
    <source>
        <dbReference type="ARBA" id="ARBA00023136"/>
    </source>
</evidence>
<evidence type="ECO:0000256" key="2">
    <source>
        <dbReference type="ARBA" id="ARBA00022475"/>
    </source>
</evidence>
<keyword evidence="5 6" id="KW-0472">Membrane</keyword>
<dbReference type="PANTHER" id="PTHR30482">
    <property type="entry name" value="HIGH-AFFINITY BRANCHED-CHAIN AMINO ACID TRANSPORT SYSTEM PERMEASE"/>
    <property type="match status" value="1"/>
</dbReference>
<dbReference type="Proteomes" id="UP000006061">
    <property type="component" value="Chromosome"/>
</dbReference>
<protein>
    <submittedName>
        <fullName evidence="7">ABC-type branched-chain amino acid transport system, permease component</fullName>
    </submittedName>
</protein>
<accession>I4BU01</accession>